<keyword evidence="5 9" id="KW-0418">Kinase</keyword>
<dbReference type="GO" id="GO:0007234">
    <property type="term" value="P:osmosensory signaling via phosphorelay pathway"/>
    <property type="evidence" value="ECO:0007669"/>
    <property type="project" value="TreeGrafter"/>
</dbReference>
<evidence type="ECO:0000259" key="8">
    <source>
        <dbReference type="PROSITE" id="PS50109"/>
    </source>
</evidence>
<protein>
    <recommendedName>
        <fullName evidence="2">histidine kinase</fullName>
        <ecNumber evidence="2">2.7.13.3</ecNumber>
    </recommendedName>
</protein>
<dbReference type="InterPro" id="IPR005467">
    <property type="entry name" value="His_kinase_dom"/>
</dbReference>
<dbReference type="EMBL" id="FNFE01000002">
    <property type="protein sequence ID" value="SDJ88841.1"/>
    <property type="molecule type" value="Genomic_DNA"/>
</dbReference>
<evidence type="ECO:0000313" key="10">
    <source>
        <dbReference type="Proteomes" id="UP000198882"/>
    </source>
</evidence>
<dbReference type="SUPFAM" id="SSF47384">
    <property type="entry name" value="Homodimeric domain of signal transducing histidine kinase"/>
    <property type="match status" value="1"/>
</dbReference>
<dbReference type="Pfam" id="PF00512">
    <property type="entry name" value="HisKA"/>
    <property type="match status" value="1"/>
</dbReference>
<comment type="catalytic activity">
    <reaction evidence="1">
        <text>ATP + protein L-histidine = ADP + protein N-phospho-L-histidine.</text>
        <dbReference type="EC" id="2.7.13.3"/>
    </reaction>
</comment>
<dbReference type="OrthoDB" id="8127at2157"/>
<accession>A0A1G8XEF7</accession>
<keyword evidence="10" id="KW-1185">Reference proteome</keyword>
<keyword evidence="7" id="KW-0472">Membrane</keyword>
<evidence type="ECO:0000256" key="3">
    <source>
        <dbReference type="ARBA" id="ARBA00022553"/>
    </source>
</evidence>
<proteinExistence type="predicted"/>
<dbReference type="SMART" id="SM00387">
    <property type="entry name" value="HATPase_c"/>
    <property type="match status" value="1"/>
</dbReference>
<sequence>MARSKDVVSAVDGRHVVIGIGGLYVALGTARVLTQLPLDRSIASVAIVFAFIAGSGAVLVVGGYRLPNDEIHPQFYSTIAWWCLGGIGAILGMLALYHVQPDTGLTEPERSIPILTAFASAAGFGVGTYDARARTATHTLQQQNRTLERVQTQLEESNERLEQFAYVASHDLKEPLRMVSSYLQLVDSRYADELDEEGEEFLEYAVDGAERMREMIDDLLEYSRIETRGEPFEPVDLGGVMDDVRKNLELRLEETDADLEVEDLPRVEGDASQLQQLFQNLLSNAVAYSGEEPPRVTVTAERDGDEWIVSVSDEGIGIDSADQKRIFRIFQRLHSHEEYEGTGIGLALCQRIVERHGGDIWVDSEPDEGATFSVALPAAGEHRREATDMHPST</sequence>
<dbReference type="EC" id="2.7.13.3" evidence="2"/>
<dbReference type="PRINTS" id="PR00344">
    <property type="entry name" value="BCTRLSENSOR"/>
</dbReference>
<dbReference type="GO" id="GO:0030295">
    <property type="term" value="F:protein kinase activator activity"/>
    <property type="evidence" value="ECO:0007669"/>
    <property type="project" value="TreeGrafter"/>
</dbReference>
<dbReference type="GO" id="GO:0000156">
    <property type="term" value="F:phosphorelay response regulator activity"/>
    <property type="evidence" value="ECO:0007669"/>
    <property type="project" value="TreeGrafter"/>
</dbReference>
<organism evidence="9 10">
    <name type="scientific">Natronorubrum texcoconense</name>
    <dbReference type="NCBI Taxonomy" id="1095776"/>
    <lineage>
        <taxon>Archaea</taxon>
        <taxon>Methanobacteriati</taxon>
        <taxon>Methanobacteriota</taxon>
        <taxon>Stenosarchaea group</taxon>
        <taxon>Halobacteria</taxon>
        <taxon>Halobacteriales</taxon>
        <taxon>Natrialbaceae</taxon>
        <taxon>Natronorubrum</taxon>
    </lineage>
</organism>
<feature type="transmembrane region" description="Helical" evidence="7">
    <location>
        <begin position="45"/>
        <end position="67"/>
    </location>
</feature>
<dbReference type="Proteomes" id="UP000198882">
    <property type="component" value="Unassembled WGS sequence"/>
</dbReference>
<name>A0A1G8XEF7_9EURY</name>
<feature type="coiled-coil region" evidence="6">
    <location>
        <begin position="133"/>
        <end position="160"/>
    </location>
</feature>
<keyword evidence="4" id="KW-0808">Transferase</keyword>
<dbReference type="InterPro" id="IPR036097">
    <property type="entry name" value="HisK_dim/P_sf"/>
</dbReference>
<dbReference type="Gene3D" id="1.10.287.130">
    <property type="match status" value="1"/>
</dbReference>
<evidence type="ECO:0000256" key="7">
    <source>
        <dbReference type="SAM" id="Phobius"/>
    </source>
</evidence>
<dbReference type="InterPro" id="IPR003661">
    <property type="entry name" value="HisK_dim/P_dom"/>
</dbReference>
<keyword evidence="3" id="KW-0597">Phosphoprotein</keyword>
<dbReference type="CDD" id="cd00082">
    <property type="entry name" value="HisKA"/>
    <property type="match status" value="1"/>
</dbReference>
<dbReference type="GO" id="GO:0000155">
    <property type="term" value="F:phosphorelay sensor kinase activity"/>
    <property type="evidence" value="ECO:0007669"/>
    <property type="project" value="InterPro"/>
</dbReference>
<dbReference type="PROSITE" id="PS50109">
    <property type="entry name" value="HIS_KIN"/>
    <property type="match status" value="1"/>
</dbReference>
<feature type="transmembrane region" description="Helical" evidence="7">
    <location>
        <begin position="15"/>
        <end position="33"/>
    </location>
</feature>
<dbReference type="FunFam" id="3.30.565.10:FF:000006">
    <property type="entry name" value="Sensor histidine kinase WalK"/>
    <property type="match status" value="1"/>
</dbReference>
<dbReference type="PANTHER" id="PTHR42878">
    <property type="entry name" value="TWO-COMPONENT HISTIDINE KINASE"/>
    <property type="match status" value="1"/>
</dbReference>
<evidence type="ECO:0000313" key="9">
    <source>
        <dbReference type="EMBL" id="SDJ88841.1"/>
    </source>
</evidence>
<feature type="transmembrane region" description="Helical" evidence="7">
    <location>
        <begin position="79"/>
        <end position="99"/>
    </location>
</feature>
<dbReference type="InterPro" id="IPR004358">
    <property type="entry name" value="Sig_transdc_His_kin-like_C"/>
</dbReference>
<feature type="transmembrane region" description="Helical" evidence="7">
    <location>
        <begin position="111"/>
        <end position="129"/>
    </location>
</feature>
<dbReference type="STRING" id="1095776.SAMN04515672_1718"/>
<keyword evidence="7" id="KW-1133">Transmembrane helix</keyword>
<dbReference type="InterPro" id="IPR050351">
    <property type="entry name" value="BphY/WalK/GraS-like"/>
</dbReference>
<reference evidence="10" key="1">
    <citation type="submission" date="2016-10" db="EMBL/GenBank/DDBJ databases">
        <authorList>
            <person name="Varghese N."/>
            <person name="Submissions S."/>
        </authorList>
    </citation>
    <scope>NUCLEOTIDE SEQUENCE [LARGE SCALE GENOMIC DNA]</scope>
    <source>
        <strain evidence="10">B4,CECT 8067,JCM 17497</strain>
    </source>
</reference>
<evidence type="ECO:0000256" key="5">
    <source>
        <dbReference type="ARBA" id="ARBA00022777"/>
    </source>
</evidence>
<dbReference type="Pfam" id="PF02518">
    <property type="entry name" value="HATPase_c"/>
    <property type="match status" value="1"/>
</dbReference>
<keyword evidence="7" id="KW-0812">Transmembrane</keyword>
<evidence type="ECO:0000256" key="6">
    <source>
        <dbReference type="SAM" id="Coils"/>
    </source>
</evidence>
<keyword evidence="6" id="KW-0175">Coiled coil</keyword>
<dbReference type="RefSeq" id="WP_090304525.1">
    <property type="nucleotide sequence ID" value="NZ_FNFE01000002.1"/>
</dbReference>
<feature type="domain" description="Histidine kinase" evidence="8">
    <location>
        <begin position="167"/>
        <end position="380"/>
    </location>
</feature>
<dbReference type="SMART" id="SM00388">
    <property type="entry name" value="HisKA"/>
    <property type="match status" value="1"/>
</dbReference>
<dbReference type="Gene3D" id="3.30.565.10">
    <property type="entry name" value="Histidine kinase-like ATPase, C-terminal domain"/>
    <property type="match status" value="1"/>
</dbReference>
<dbReference type="AlphaFoldDB" id="A0A1G8XEF7"/>
<evidence type="ECO:0000256" key="2">
    <source>
        <dbReference type="ARBA" id="ARBA00012438"/>
    </source>
</evidence>
<dbReference type="SUPFAM" id="SSF55874">
    <property type="entry name" value="ATPase domain of HSP90 chaperone/DNA topoisomerase II/histidine kinase"/>
    <property type="match status" value="1"/>
</dbReference>
<evidence type="ECO:0000256" key="4">
    <source>
        <dbReference type="ARBA" id="ARBA00022679"/>
    </source>
</evidence>
<evidence type="ECO:0000256" key="1">
    <source>
        <dbReference type="ARBA" id="ARBA00000085"/>
    </source>
</evidence>
<dbReference type="PANTHER" id="PTHR42878:SF15">
    <property type="entry name" value="BACTERIOPHYTOCHROME"/>
    <property type="match status" value="1"/>
</dbReference>
<gene>
    <name evidence="9" type="ORF">SAMN04515672_1718</name>
</gene>
<dbReference type="InterPro" id="IPR036890">
    <property type="entry name" value="HATPase_C_sf"/>
</dbReference>
<dbReference type="InterPro" id="IPR003594">
    <property type="entry name" value="HATPase_dom"/>
</dbReference>